<dbReference type="KEGG" id="mic:Mic7113_5612"/>
<dbReference type="AlphaFoldDB" id="K9WNA2"/>
<keyword evidence="2" id="KW-1185">Reference proteome</keyword>
<dbReference type="Proteomes" id="UP000010471">
    <property type="component" value="Chromosome"/>
</dbReference>
<dbReference type="EMBL" id="CP003630">
    <property type="protein sequence ID" value="AFZ21244.1"/>
    <property type="molecule type" value="Genomic_DNA"/>
</dbReference>
<name>K9WNA2_9CYAN</name>
<evidence type="ECO:0000313" key="2">
    <source>
        <dbReference type="Proteomes" id="UP000010471"/>
    </source>
</evidence>
<protein>
    <submittedName>
        <fullName evidence="1">Uncharacterized protein</fullName>
    </submittedName>
</protein>
<sequence>MTESWIDTVTTAYEGQACVPCSPVGEVSTLTNFTAIGYAGMISATVNFNPLIVGIVGNDLNVELPLGVSVNRDFQGYVPLPSDLNQLPAGDISDGDITIDFPLISNVFGLNPDSSVLDLLDNFGITVPNSVLAILDALDITDANSVIGVFDNLFDVELAGSGTLTSVTGTTGFNFEYQGEENTFLIDGFEPTVVAGSLVGSSTITAEGDFSVDLVISEFVNLTNLLGIDLPSNVDSFLALAQVFNINQIELASGSFSLDMITVPVSAPLAGYTI</sequence>
<reference evidence="1 2" key="1">
    <citation type="submission" date="2012-06" db="EMBL/GenBank/DDBJ databases">
        <title>Finished chromosome of genome of Microcoleus sp. PCC 7113.</title>
        <authorList>
            <consortium name="US DOE Joint Genome Institute"/>
            <person name="Gugger M."/>
            <person name="Coursin T."/>
            <person name="Rippka R."/>
            <person name="Tandeau De Marsac N."/>
            <person name="Huntemann M."/>
            <person name="Wei C.-L."/>
            <person name="Han J."/>
            <person name="Detter J.C."/>
            <person name="Han C."/>
            <person name="Tapia R."/>
            <person name="Chen A."/>
            <person name="Kyrpides N."/>
            <person name="Mavromatis K."/>
            <person name="Markowitz V."/>
            <person name="Szeto E."/>
            <person name="Ivanova N."/>
            <person name="Pagani I."/>
            <person name="Pati A."/>
            <person name="Goodwin L."/>
            <person name="Nordberg H.P."/>
            <person name="Cantor M.N."/>
            <person name="Hua S.X."/>
            <person name="Woyke T."/>
            <person name="Kerfeld C.A."/>
        </authorList>
    </citation>
    <scope>NUCLEOTIDE SEQUENCE [LARGE SCALE GENOMIC DNA]</scope>
    <source>
        <strain evidence="1 2">PCC 7113</strain>
    </source>
</reference>
<dbReference type="RefSeq" id="WP_015185377.1">
    <property type="nucleotide sequence ID" value="NC_019738.1"/>
</dbReference>
<proteinExistence type="predicted"/>
<organism evidence="1 2">
    <name type="scientific">Allocoleopsis franciscana PCC 7113</name>
    <dbReference type="NCBI Taxonomy" id="1173027"/>
    <lineage>
        <taxon>Bacteria</taxon>
        <taxon>Bacillati</taxon>
        <taxon>Cyanobacteriota</taxon>
        <taxon>Cyanophyceae</taxon>
        <taxon>Coleofasciculales</taxon>
        <taxon>Coleofasciculaceae</taxon>
        <taxon>Allocoleopsis</taxon>
        <taxon>Allocoleopsis franciscana</taxon>
    </lineage>
</organism>
<dbReference type="HOGENOM" id="CLU_1014949_0_0_3"/>
<gene>
    <name evidence="1" type="ORF">Mic7113_5612</name>
</gene>
<evidence type="ECO:0000313" key="1">
    <source>
        <dbReference type="EMBL" id="AFZ21244.1"/>
    </source>
</evidence>
<accession>K9WNA2</accession>